<name>A0A6B8M4Q2_9HYPH</name>
<organism evidence="1 2">
    <name type="scientific">Methylocystis parvus</name>
    <dbReference type="NCBI Taxonomy" id="134"/>
    <lineage>
        <taxon>Bacteria</taxon>
        <taxon>Pseudomonadati</taxon>
        <taxon>Pseudomonadota</taxon>
        <taxon>Alphaproteobacteria</taxon>
        <taxon>Hyphomicrobiales</taxon>
        <taxon>Methylocystaceae</taxon>
        <taxon>Methylocystis</taxon>
    </lineage>
</organism>
<keyword evidence="1" id="KW-0418">Kinase</keyword>
<protein>
    <submittedName>
        <fullName evidence="1">3'-kinase</fullName>
    </submittedName>
</protein>
<dbReference type="GO" id="GO:0019748">
    <property type="term" value="P:secondary metabolic process"/>
    <property type="evidence" value="ECO:0007669"/>
    <property type="project" value="InterPro"/>
</dbReference>
<dbReference type="KEGG" id="mpar:F7D14_04185"/>
<dbReference type="Pfam" id="PF04655">
    <property type="entry name" value="APH_6_hur"/>
    <property type="match status" value="1"/>
</dbReference>
<keyword evidence="1" id="KW-0808">Transferase</keyword>
<dbReference type="SUPFAM" id="SSF56112">
    <property type="entry name" value="Protein kinase-like (PK-like)"/>
    <property type="match status" value="1"/>
</dbReference>
<reference evidence="1 2" key="1">
    <citation type="submission" date="2019-09" db="EMBL/GenBank/DDBJ databases">
        <title>Isolation and complete genome sequencing of Methylocystis species.</title>
        <authorList>
            <person name="Rumah B.L."/>
            <person name="Stead C.E."/>
            <person name="Stevens B.C."/>
            <person name="Minton N.P."/>
            <person name="Grosse-Honebrink A."/>
            <person name="Zhang Y."/>
        </authorList>
    </citation>
    <scope>NUCLEOTIDE SEQUENCE [LARGE SCALE GENOMIC DNA]</scope>
    <source>
        <strain evidence="1 2">BRCS2</strain>
    </source>
</reference>
<dbReference type="GO" id="GO:0016773">
    <property type="term" value="F:phosphotransferase activity, alcohol group as acceptor"/>
    <property type="evidence" value="ECO:0007669"/>
    <property type="project" value="InterPro"/>
</dbReference>
<evidence type="ECO:0000313" key="2">
    <source>
        <dbReference type="Proteomes" id="UP000422569"/>
    </source>
</evidence>
<dbReference type="Proteomes" id="UP000422569">
    <property type="component" value="Chromosome"/>
</dbReference>
<sequence length="269" mass="28895">MFANYLNQWKLTPDGEPIITRTGKLLPVRQGGVPAMLKITLSEEEKTGGALMSWWNGEGAARVLARDGGAILLERAEGGGSLAELSRNGRDDEASRIICSVVAKLHSVKSSPPEGLRALPQWFRELEPAAARYGGILLKSADAARDLLSTPQDSVVLHGDIHHGNILDFGARGWLAVDPKGLLGERAFDYANIFCNPDREVATAPGRLARQASIIAEASGLARARLLQWILAYAGLSAAWFLNDGDEEGAALPLFTAEATAAELANRRY</sequence>
<evidence type="ECO:0000313" key="1">
    <source>
        <dbReference type="EMBL" id="QGM96749.1"/>
    </source>
</evidence>
<proteinExistence type="predicted"/>
<dbReference type="InterPro" id="IPR011009">
    <property type="entry name" value="Kinase-like_dom_sf"/>
</dbReference>
<keyword evidence="2" id="KW-1185">Reference proteome</keyword>
<dbReference type="AlphaFoldDB" id="A0A6B8M4Q2"/>
<accession>A0A6B8M4Q2</accession>
<dbReference type="EMBL" id="CP044331">
    <property type="protein sequence ID" value="QGM96749.1"/>
    <property type="molecule type" value="Genomic_DNA"/>
</dbReference>
<gene>
    <name evidence="1" type="ORF">F7D14_04185</name>
</gene>
<dbReference type="GO" id="GO:0016301">
    <property type="term" value="F:kinase activity"/>
    <property type="evidence" value="ECO:0007669"/>
    <property type="project" value="UniProtKB-KW"/>
</dbReference>
<dbReference type="InterPro" id="IPR006748">
    <property type="entry name" value="NH2Glyco/OHUrea_AB-resist_kin"/>
</dbReference>
<dbReference type="RefSeq" id="WP_016919682.1">
    <property type="nucleotide sequence ID" value="NZ_CP044331.1"/>
</dbReference>